<keyword evidence="3" id="KW-1185">Reference proteome</keyword>
<organism evidence="2 3">
    <name type="scientific">Corynebacterium ihumii</name>
    <dbReference type="NCBI Taxonomy" id="1232427"/>
    <lineage>
        <taxon>Bacteria</taxon>
        <taxon>Bacillati</taxon>
        <taxon>Actinomycetota</taxon>
        <taxon>Actinomycetes</taxon>
        <taxon>Mycobacteriales</taxon>
        <taxon>Corynebacteriaceae</taxon>
        <taxon>Corynebacterium</taxon>
    </lineage>
</organism>
<dbReference type="EMBL" id="CP063190">
    <property type="protein sequence ID" value="WCZ33636.1"/>
    <property type="molecule type" value="Genomic_DNA"/>
</dbReference>
<reference evidence="2 3" key="1">
    <citation type="submission" date="2020-10" db="EMBL/GenBank/DDBJ databases">
        <title>Complete genome sequence of Corynebacterium ihumii DSM 45751.</title>
        <authorList>
            <person name="Ruckert C."/>
            <person name="Albersmeier A."/>
            <person name="Busche T."/>
            <person name="Jaenicke S."/>
            <person name="Winkler A."/>
            <person name="Friethjonsson O.H."/>
            <person name="Hreggviethsson G.O."/>
            <person name="Lambert C."/>
            <person name="Badcock D."/>
            <person name="Bernaerts K."/>
            <person name="Anne J."/>
            <person name="Economou A."/>
            <person name="Kalinowski J."/>
        </authorList>
    </citation>
    <scope>NUCLEOTIDE SEQUENCE [LARGE SCALE GENOMIC DNA]</scope>
    <source>
        <strain evidence="2 3">DSM 45751</strain>
    </source>
</reference>
<accession>A0ABY7UAD8</accession>
<protein>
    <recommendedName>
        <fullName evidence="4">Secreted protein</fullName>
    </recommendedName>
</protein>
<evidence type="ECO:0000313" key="2">
    <source>
        <dbReference type="EMBL" id="WCZ33636.1"/>
    </source>
</evidence>
<feature type="transmembrane region" description="Helical" evidence="1">
    <location>
        <begin position="21"/>
        <end position="48"/>
    </location>
</feature>
<evidence type="ECO:0000313" key="3">
    <source>
        <dbReference type="Proteomes" id="UP001220577"/>
    </source>
</evidence>
<sequence>MPQINAELYAKNHADKAASPWLVKVVVAWLTGFATASAVFALIGFWVLGVL</sequence>
<dbReference type="RefSeq" id="WP_158293356.1">
    <property type="nucleotide sequence ID" value="NZ_CP063190.1"/>
</dbReference>
<keyword evidence="1" id="KW-0812">Transmembrane</keyword>
<name>A0ABY7UAD8_9CORY</name>
<dbReference type="Proteomes" id="UP001220577">
    <property type="component" value="Chromosome"/>
</dbReference>
<gene>
    <name evidence="2" type="ORF">CIHUM_00940</name>
</gene>
<evidence type="ECO:0000256" key="1">
    <source>
        <dbReference type="SAM" id="Phobius"/>
    </source>
</evidence>
<evidence type="ECO:0008006" key="4">
    <source>
        <dbReference type="Google" id="ProtNLM"/>
    </source>
</evidence>
<proteinExistence type="predicted"/>
<keyword evidence="1" id="KW-0472">Membrane</keyword>
<keyword evidence="1" id="KW-1133">Transmembrane helix</keyword>